<dbReference type="Proteomes" id="UP000655868">
    <property type="component" value="Unassembled WGS sequence"/>
</dbReference>
<dbReference type="EMBL" id="JAEMNV010000003">
    <property type="protein sequence ID" value="MBJ8339477.1"/>
    <property type="molecule type" value="Genomic_DNA"/>
</dbReference>
<dbReference type="GO" id="GO:0008233">
    <property type="term" value="F:peptidase activity"/>
    <property type="evidence" value="ECO:0007669"/>
    <property type="project" value="UniProtKB-KW"/>
</dbReference>
<keyword evidence="3" id="KW-1185">Reference proteome</keyword>
<keyword evidence="1" id="KW-0732">Signal</keyword>
<dbReference type="Gene3D" id="3.30.300.50">
    <property type="match status" value="1"/>
</dbReference>
<evidence type="ECO:0000256" key="1">
    <source>
        <dbReference type="SAM" id="SignalP"/>
    </source>
</evidence>
<protein>
    <submittedName>
        <fullName evidence="2">Protease</fullName>
    </submittedName>
</protein>
<accession>A0A934NQH8</accession>
<organism evidence="2 3">
    <name type="scientific">Antrihabitans stalagmiti</name>
    <dbReference type="NCBI Taxonomy" id="2799499"/>
    <lineage>
        <taxon>Bacteria</taxon>
        <taxon>Bacillati</taxon>
        <taxon>Actinomycetota</taxon>
        <taxon>Actinomycetes</taxon>
        <taxon>Mycobacteriales</taxon>
        <taxon>Nocardiaceae</taxon>
        <taxon>Antrihabitans</taxon>
    </lineage>
</organism>
<gene>
    <name evidence="2" type="ORF">JGU71_11325</name>
</gene>
<feature type="chain" id="PRO_5036852254" evidence="1">
    <location>
        <begin position="28"/>
        <end position="434"/>
    </location>
</feature>
<dbReference type="SUPFAM" id="SSF50494">
    <property type="entry name" value="Trypsin-like serine proteases"/>
    <property type="match status" value="1"/>
</dbReference>
<dbReference type="Gene3D" id="2.40.10.10">
    <property type="entry name" value="Trypsin-like serine proteases"/>
    <property type="match status" value="2"/>
</dbReference>
<dbReference type="GO" id="GO:0006508">
    <property type="term" value="P:proteolysis"/>
    <property type="evidence" value="ECO:0007669"/>
    <property type="project" value="UniProtKB-KW"/>
</dbReference>
<dbReference type="CDD" id="cd21112">
    <property type="entry name" value="alphaLP-like"/>
    <property type="match status" value="1"/>
</dbReference>
<dbReference type="InterPro" id="IPR009003">
    <property type="entry name" value="Peptidase_S1_PA"/>
</dbReference>
<dbReference type="RefSeq" id="WP_199704224.1">
    <property type="nucleotide sequence ID" value="NZ_JAEMNV010000003.1"/>
</dbReference>
<evidence type="ECO:0000313" key="2">
    <source>
        <dbReference type="EMBL" id="MBJ8339477.1"/>
    </source>
</evidence>
<dbReference type="AlphaFoldDB" id="A0A934NQH8"/>
<dbReference type="InterPro" id="IPR043504">
    <property type="entry name" value="Peptidase_S1_PA_chymotrypsin"/>
</dbReference>
<proteinExistence type="predicted"/>
<keyword evidence="2" id="KW-0645">Protease</keyword>
<keyword evidence="2" id="KW-0378">Hydrolase</keyword>
<reference evidence="2" key="1">
    <citation type="submission" date="2020-12" db="EMBL/GenBank/DDBJ databases">
        <title>Antrihabitans popcorni sp. nov. and Antrihabitans auranticaus sp. nov., isolated from a larva cave.</title>
        <authorList>
            <person name="Lee S.D."/>
            <person name="Kim I.S."/>
        </authorList>
    </citation>
    <scope>NUCLEOTIDE SEQUENCE</scope>
    <source>
        <strain evidence="2">YC3-6</strain>
    </source>
</reference>
<evidence type="ECO:0000313" key="3">
    <source>
        <dbReference type="Proteomes" id="UP000655868"/>
    </source>
</evidence>
<dbReference type="InterPro" id="IPR035070">
    <property type="entry name" value="Streptogrisin_prodomain"/>
</dbReference>
<name>A0A934NQH8_9NOCA</name>
<sequence>MRLTTARRAAVFGSAALLLLGPTVAIAQADPAPAPAPLPVELSDAIARDLKLTADEYLQRADLAQQLAGFAATARTQFPAAFAGSWLNEAGQAVVALADAPDLEAARTAAESAGFVVKPVAKSESSLNAEKQSFDAWLATQPVQIASLVRAVAIDIVNNALAVRIDATAGGLTLPGFLDAVRVVLMPPVQGAEPVVPAADPIAGELAPNALQGGDPYASISTESSLRCSLGFNGSDSAGNVVNVSAGHCDPNLAAAGTPDASAVHELRALDVLGPQIGTFQKTSLDNHDYSIIRIANDAKSRFDNNGVRVPGRAPLTITGIAEPVVGAPVCKAGARTGFSCGVVNAVAQSVAVGDRNLNDSFSANICALPGDSGGAVVTGTLALGISSASTVAEYPFCEIPNLIGPFIGNEPQLFSTPVSVVLAENPGLTIRTS</sequence>
<feature type="signal peptide" evidence="1">
    <location>
        <begin position="1"/>
        <end position="27"/>
    </location>
</feature>
<comment type="caution">
    <text evidence="2">The sequence shown here is derived from an EMBL/GenBank/DDBJ whole genome shotgun (WGS) entry which is preliminary data.</text>
</comment>